<dbReference type="Pfam" id="PF12833">
    <property type="entry name" value="HTH_18"/>
    <property type="match status" value="1"/>
</dbReference>
<dbReference type="RefSeq" id="WP_113031626.1">
    <property type="nucleotide sequence ID" value="NZ_QMFB01000007.1"/>
</dbReference>
<protein>
    <recommendedName>
        <fullName evidence="13">DNA-binding response regulator</fullName>
    </recommendedName>
</protein>
<evidence type="ECO:0000259" key="10">
    <source>
        <dbReference type="PROSITE" id="PS50110"/>
    </source>
</evidence>
<sequence length="536" mass="61509">MYKVLIADDEEWIREGLKTFIDWNKMGFAVVGEAEDGRQALELVNELQPHVVLTDIRMPFSTGIELMENVRKHNKTVKFVILSGFNEFEYANAAIDSGASGYLLKPINVDKLKDVFGKVKQEFDLSGIEDMRKKQAFRLLREEFVTKLAHGKPEVMKQLPERAAEAGVYLGYKAFTVLLVEVDELNRILAKYSAADLELLLYALKNMAEELFQSASEVSFFNWQKAGFGMLVAHQDGTPYLLPETADLLIAKAAELLKLRVTIYIGATAADPYRIHESFRRAAELTKLKFFYGKNRRITEEEQASFLANAHSACNKRTTVHAERLLALVQEAGTEEMGEYVETAFAGIWTREEAVDVYAQFMRIAAKLKEKYHPLFSHVEPMKEQDFFDMRHMETMEELKASINELYAEMIRRLGAKGIQTPNKMMDQLIAFLESHYAEDITLETAAERVFMHPMYVSKWFKKETGKNFVDYLTEIRIAKAKEFLGDYSLKIYAVSDMVGYSDPKYFSKVFKQAVGVTPKEYRKLVLGYMDDLFEM</sequence>
<dbReference type="PROSITE" id="PS00041">
    <property type="entry name" value="HTH_ARAC_FAMILY_1"/>
    <property type="match status" value="1"/>
</dbReference>
<dbReference type="CDD" id="cd17536">
    <property type="entry name" value="REC_YesN-like"/>
    <property type="match status" value="1"/>
</dbReference>
<name>A0A329MS38_9BACL</name>
<proteinExistence type="predicted"/>
<accession>A0A329MS38</accession>
<evidence type="ECO:0000313" key="12">
    <source>
        <dbReference type="Proteomes" id="UP000250369"/>
    </source>
</evidence>
<dbReference type="Proteomes" id="UP000250369">
    <property type="component" value="Unassembled WGS sequence"/>
</dbReference>
<evidence type="ECO:0000256" key="7">
    <source>
        <dbReference type="ARBA" id="ARBA00023163"/>
    </source>
</evidence>
<keyword evidence="4" id="KW-0902">Two-component regulatory system</keyword>
<dbReference type="InterPro" id="IPR018062">
    <property type="entry name" value="HTH_AraC-typ_CS"/>
</dbReference>
<feature type="domain" description="Response regulatory" evidence="10">
    <location>
        <begin position="3"/>
        <end position="120"/>
    </location>
</feature>
<keyword evidence="2" id="KW-0963">Cytoplasm</keyword>
<dbReference type="InterPro" id="IPR011006">
    <property type="entry name" value="CheY-like_superfamily"/>
</dbReference>
<evidence type="ECO:0000256" key="3">
    <source>
        <dbReference type="ARBA" id="ARBA00022553"/>
    </source>
</evidence>
<reference evidence="11 12" key="1">
    <citation type="journal article" date="2009" name="Int. J. Syst. Evol. Microbiol.">
        <title>Paenibacillus contaminans sp. nov., isolated from a contaminated laboratory plate.</title>
        <authorList>
            <person name="Chou J.H."/>
            <person name="Lee J.H."/>
            <person name="Lin M.C."/>
            <person name="Chang P.S."/>
            <person name="Arun A.B."/>
            <person name="Young C.C."/>
            <person name="Chen W.M."/>
        </authorList>
    </citation>
    <scope>NUCLEOTIDE SEQUENCE [LARGE SCALE GENOMIC DNA]</scope>
    <source>
        <strain evidence="11 12">CKOBP-6</strain>
    </source>
</reference>
<dbReference type="GO" id="GO:0000160">
    <property type="term" value="P:phosphorelay signal transduction system"/>
    <property type="evidence" value="ECO:0007669"/>
    <property type="project" value="UniProtKB-KW"/>
</dbReference>
<dbReference type="EMBL" id="QMFB01000007">
    <property type="protein sequence ID" value="RAV20767.1"/>
    <property type="molecule type" value="Genomic_DNA"/>
</dbReference>
<keyword evidence="6" id="KW-0238">DNA-binding</keyword>
<evidence type="ECO:0000256" key="6">
    <source>
        <dbReference type="ARBA" id="ARBA00023125"/>
    </source>
</evidence>
<keyword evidence="7" id="KW-0804">Transcription</keyword>
<keyword evidence="5" id="KW-0805">Transcription regulation</keyword>
<evidence type="ECO:0000256" key="1">
    <source>
        <dbReference type="ARBA" id="ARBA00004496"/>
    </source>
</evidence>
<dbReference type="InterPro" id="IPR018060">
    <property type="entry name" value="HTH_AraC"/>
</dbReference>
<keyword evidence="12" id="KW-1185">Reference proteome</keyword>
<dbReference type="GO" id="GO:0003700">
    <property type="term" value="F:DNA-binding transcription factor activity"/>
    <property type="evidence" value="ECO:0007669"/>
    <property type="project" value="InterPro"/>
</dbReference>
<dbReference type="InterPro" id="IPR051552">
    <property type="entry name" value="HptR"/>
</dbReference>
<dbReference type="InterPro" id="IPR001789">
    <property type="entry name" value="Sig_transdc_resp-reg_receiver"/>
</dbReference>
<dbReference type="Pfam" id="PF00072">
    <property type="entry name" value="Response_reg"/>
    <property type="match status" value="1"/>
</dbReference>
<dbReference type="PANTHER" id="PTHR42713">
    <property type="entry name" value="HISTIDINE KINASE-RELATED"/>
    <property type="match status" value="1"/>
</dbReference>
<dbReference type="PROSITE" id="PS50110">
    <property type="entry name" value="RESPONSE_REGULATORY"/>
    <property type="match status" value="1"/>
</dbReference>
<evidence type="ECO:0000259" key="9">
    <source>
        <dbReference type="PROSITE" id="PS01124"/>
    </source>
</evidence>
<gene>
    <name evidence="11" type="ORF">DQG23_14805</name>
</gene>
<dbReference type="Gene3D" id="1.10.10.60">
    <property type="entry name" value="Homeodomain-like"/>
    <property type="match status" value="2"/>
</dbReference>
<comment type="caution">
    <text evidence="11">The sequence shown here is derived from an EMBL/GenBank/DDBJ whole genome shotgun (WGS) entry which is preliminary data.</text>
</comment>
<comment type="subcellular location">
    <subcellularLocation>
        <location evidence="1">Cytoplasm</location>
    </subcellularLocation>
</comment>
<evidence type="ECO:0000256" key="2">
    <source>
        <dbReference type="ARBA" id="ARBA00022490"/>
    </source>
</evidence>
<dbReference type="Gene3D" id="3.40.50.2300">
    <property type="match status" value="1"/>
</dbReference>
<dbReference type="OrthoDB" id="9794370at2"/>
<evidence type="ECO:0000313" key="11">
    <source>
        <dbReference type="EMBL" id="RAV20767.1"/>
    </source>
</evidence>
<dbReference type="SMART" id="SM00448">
    <property type="entry name" value="REC"/>
    <property type="match status" value="1"/>
</dbReference>
<evidence type="ECO:0000256" key="8">
    <source>
        <dbReference type="PROSITE-ProRule" id="PRU00169"/>
    </source>
</evidence>
<dbReference type="PRINTS" id="PR00032">
    <property type="entry name" value="HTHARAC"/>
</dbReference>
<evidence type="ECO:0000256" key="5">
    <source>
        <dbReference type="ARBA" id="ARBA00023015"/>
    </source>
</evidence>
<dbReference type="PANTHER" id="PTHR42713:SF3">
    <property type="entry name" value="TRANSCRIPTIONAL REGULATORY PROTEIN HPTR"/>
    <property type="match status" value="1"/>
</dbReference>
<dbReference type="SMART" id="SM00342">
    <property type="entry name" value="HTH_ARAC"/>
    <property type="match status" value="1"/>
</dbReference>
<evidence type="ECO:0008006" key="13">
    <source>
        <dbReference type="Google" id="ProtNLM"/>
    </source>
</evidence>
<dbReference type="InterPro" id="IPR020449">
    <property type="entry name" value="Tscrpt_reg_AraC-type_HTH"/>
</dbReference>
<feature type="modified residue" description="4-aspartylphosphate" evidence="8">
    <location>
        <position position="55"/>
    </location>
</feature>
<dbReference type="GO" id="GO:0005737">
    <property type="term" value="C:cytoplasm"/>
    <property type="evidence" value="ECO:0007669"/>
    <property type="project" value="UniProtKB-SubCell"/>
</dbReference>
<feature type="domain" description="HTH araC/xylS-type" evidence="9">
    <location>
        <begin position="427"/>
        <end position="525"/>
    </location>
</feature>
<keyword evidence="3 8" id="KW-0597">Phosphoprotein</keyword>
<evidence type="ECO:0000256" key="4">
    <source>
        <dbReference type="ARBA" id="ARBA00023012"/>
    </source>
</evidence>
<dbReference type="SUPFAM" id="SSF52172">
    <property type="entry name" value="CheY-like"/>
    <property type="match status" value="1"/>
</dbReference>
<dbReference type="GO" id="GO:0043565">
    <property type="term" value="F:sequence-specific DNA binding"/>
    <property type="evidence" value="ECO:0007669"/>
    <property type="project" value="InterPro"/>
</dbReference>
<dbReference type="InterPro" id="IPR009057">
    <property type="entry name" value="Homeodomain-like_sf"/>
</dbReference>
<dbReference type="AlphaFoldDB" id="A0A329MS38"/>
<dbReference type="SUPFAM" id="SSF46689">
    <property type="entry name" value="Homeodomain-like"/>
    <property type="match status" value="2"/>
</dbReference>
<dbReference type="PROSITE" id="PS01124">
    <property type="entry name" value="HTH_ARAC_FAMILY_2"/>
    <property type="match status" value="1"/>
</dbReference>
<organism evidence="11 12">
    <name type="scientific">Paenibacillus contaminans</name>
    <dbReference type="NCBI Taxonomy" id="450362"/>
    <lineage>
        <taxon>Bacteria</taxon>
        <taxon>Bacillati</taxon>
        <taxon>Bacillota</taxon>
        <taxon>Bacilli</taxon>
        <taxon>Bacillales</taxon>
        <taxon>Paenibacillaceae</taxon>
        <taxon>Paenibacillus</taxon>
    </lineage>
</organism>